<keyword evidence="1" id="KW-0863">Zinc-finger</keyword>
<evidence type="ECO:0000259" key="3">
    <source>
        <dbReference type="PROSITE" id="PS50158"/>
    </source>
</evidence>
<protein>
    <recommendedName>
        <fullName evidence="3">CCHC-type domain-containing protein</fullName>
    </recommendedName>
</protein>
<dbReference type="InterPro" id="IPR001878">
    <property type="entry name" value="Znf_CCHC"/>
</dbReference>
<accession>A0AAW2M2F2</accession>
<comment type="caution">
    <text evidence="4">The sequence shown here is derived from an EMBL/GenBank/DDBJ whole genome shotgun (WGS) entry which is preliminary data.</text>
</comment>
<evidence type="ECO:0000313" key="4">
    <source>
        <dbReference type="EMBL" id="KAL0324651.1"/>
    </source>
</evidence>
<sequence length="364" mass="39909">MNLDQNGFDPSKPSIQSNVVRKLPLPKCGVMSRGTFGIEENCTIVVKECACSPFSCLMSRGGRQLRCNSVDGLGLTLSNMICLESLGSCEEPKGSSLEERVTFEKWLEDNRKVRSIILASMTNKIQKQYDSLDDVPSIMLRMKEVYAVPDRHIRSTTKAFFGTKMTEVCADGIDREASISKVKSKRAGHWNRKKGKGKAVTATSSADGAPTASKGKGKGKDGGYQQSKANDICTHCQGKGHWKRECPQLLSNPGLFLIEVNMIANAASWVLDTSCGAHICNDLQVLERSRRLSKDEIILMLGDGNVVAAEVVGSLSLVISDHIQIELQACYYVPSMIKNTISIPVLDNDGYVFAINKDFGKFKE</sequence>
<dbReference type="GO" id="GO:0008270">
    <property type="term" value="F:zinc ion binding"/>
    <property type="evidence" value="ECO:0007669"/>
    <property type="project" value="UniProtKB-KW"/>
</dbReference>
<evidence type="ECO:0000256" key="2">
    <source>
        <dbReference type="SAM" id="MobiDB-lite"/>
    </source>
</evidence>
<name>A0AAW2M2F2_9LAMI</name>
<dbReference type="Gene3D" id="4.10.60.10">
    <property type="entry name" value="Zinc finger, CCHC-type"/>
    <property type="match status" value="1"/>
</dbReference>
<reference evidence="4" key="2">
    <citation type="journal article" date="2024" name="Plant">
        <title>Genomic evolution and insights into agronomic trait innovations of Sesamum species.</title>
        <authorList>
            <person name="Miao H."/>
            <person name="Wang L."/>
            <person name="Qu L."/>
            <person name="Liu H."/>
            <person name="Sun Y."/>
            <person name="Le M."/>
            <person name="Wang Q."/>
            <person name="Wei S."/>
            <person name="Zheng Y."/>
            <person name="Lin W."/>
            <person name="Duan Y."/>
            <person name="Cao H."/>
            <person name="Xiong S."/>
            <person name="Wang X."/>
            <person name="Wei L."/>
            <person name="Li C."/>
            <person name="Ma Q."/>
            <person name="Ju M."/>
            <person name="Zhao R."/>
            <person name="Li G."/>
            <person name="Mu C."/>
            <person name="Tian Q."/>
            <person name="Mei H."/>
            <person name="Zhang T."/>
            <person name="Gao T."/>
            <person name="Zhang H."/>
        </authorList>
    </citation>
    <scope>NUCLEOTIDE SEQUENCE</scope>
    <source>
        <strain evidence="4">KEN8</strain>
    </source>
</reference>
<evidence type="ECO:0000256" key="1">
    <source>
        <dbReference type="PROSITE-ProRule" id="PRU00047"/>
    </source>
</evidence>
<feature type="compositionally biased region" description="Basic residues" evidence="2">
    <location>
        <begin position="184"/>
        <end position="197"/>
    </location>
</feature>
<dbReference type="GO" id="GO:0003676">
    <property type="term" value="F:nucleic acid binding"/>
    <property type="evidence" value="ECO:0007669"/>
    <property type="project" value="InterPro"/>
</dbReference>
<dbReference type="PROSITE" id="PS50158">
    <property type="entry name" value="ZF_CCHC"/>
    <property type="match status" value="1"/>
</dbReference>
<dbReference type="Pfam" id="PF22936">
    <property type="entry name" value="Pol_BBD"/>
    <property type="match status" value="1"/>
</dbReference>
<keyword evidence="1" id="KW-0479">Metal-binding</keyword>
<keyword evidence="1" id="KW-0862">Zinc</keyword>
<dbReference type="SUPFAM" id="SSF57756">
    <property type="entry name" value="Retrovirus zinc finger-like domains"/>
    <property type="match status" value="1"/>
</dbReference>
<dbReference type="EMBL" id="JACGWM010000015">
    <property type="protein sequence ID" value="KAL0324651.1"/>
    <property type="molecule type" value="Genomic_DNA"/>
</dbReference>
<organism evidence="4">
    <name type="scientific">Sesamum calycinum</name>
    <dbReference type="NCBI Taxonomy" id="2727403"/>
    <lineage>
        <taxon>Eukaryota</taxon>
        <taxon>Viridiplantae</taxon>
        <taxon>Streptophyta</taxon>
        <taxon>Embryophyta</taxon>
        <taxon>Tracheophyta</taxon>
        <taxon>Spermatophyta</taxon>
        <taxon>Magnoliopsida</taxon>
        <taxon>eudicotyledons</taxon>
        <taxon>Gunneridae</taxon>
        <taxon>Pentapetalae</taxon>
        <taxon>asterids</taxon>
        <taxon>lamiids</taxon>
        <taxon>Lamiales</taxon>
        <taxon>Pedaliaceae</taxon>
        <taxon>Sesamum</taxon>
    </lineage>
</organism>
<feature type="region of interest" description="Disordered" evidence="2">
    <location>
        <begin position="184"/>
        <end position="224"/>
    </location>
</feature>
<dbReference type="AlphaFoldDB" id="A0AAW2M2F2"/>
<gene>
    <name evidence="4" type="ORF">Scaly_2432200</name>
</gene>
<dbReference type="InterPro" id="IPR054722">
    <property type="entry name" value="PolX-like_BBD"/>
</dbReference>
<feature type="domain" description="CCHC-type" evidence="3">
    <location>
        <begin position="233"/>
        <end position="248"/>
    </location>
</feature>
<dbReference type="InterPro" id="IPR036875">
    <property type="entry name" value="Znf_CCHC_sf"/>
</dbReference>
<reference evidence="4" key="1">
    <citation type="submission" date="2020-06" db="EMBL/GenBank/DDBJ databases">
        <authorList>
            <person name="Li T."/>
            <person name="Hu X."/>
            <person name="Zhang T."/>
            <person name="Song X."/>
            <person name="Zhang H."/>
            <person name="Dai N."/>
            <person name="Sheng W."/>
            <person name="Hou X."/>
            <person name="Wei L."/>
        </authorList>
    </citation>
    <scope>NUCLEOTIDE SEQUENCE</scope>
    <source>
        <strain evidence="4">KEN8</strain>
        <tissue evidence="4">Leaf</tissue>
    </source>
</reference>
<proteinExistence type="predicted"/>
<dbReference type="Pfam" id="PF00098">
    <property type="entry name" value="zf-CCHC"/>
    <property type="match status" value="1"/>
</dbReference>